<accession>A0A7Y0QIX0</accession>
<comment type="caution">
    <text evidence="2">The sequence shown here is derived from an EMBL/GenBank/DDBJ whole genome shotgun (WGS) entry which is preliminary data.</text>
</comment>
<feature type="compositionally biased region" description="Basic and acidic residues" evidence="1">
    <location>
        <begin position="1"/>
        <end position="19"/>
    </location>
</feature>
<gene>
    <name evidence="2" type="ORF">HIR71_11050</name>
</gene>
<dbReference type="Proteomes" id="UP000562124">
    <property type="component" value="Unassembled WGS sequence"/>
</dbReference>
<proteinExistence type="predicted"/>
<sequence>MADRASRAREALRHAELRTGARSMPASVPAGPVGAAPVPALPAQPSSPSSASASLSPPLSSASPSPTSSHRHGRAGHPDRPPLPVPTPLAHLLPEGALHRGGTLVVQGSTSLVLALVSTATQEGAWVAVVGQPGVGVLAAQQAGVVLERLALVPRPGPDAPTVVAALLDGVDLVVVGSEAALLDSDRRRLMARARERGAVLLPTTSWQGAHLVLTAEPAGSTGLGAGHGHLRSHRWTVTRGGRGSAGRPVRTEVVLPVRATPPSRHVPATPLEPVRSAEHEAAPLRLVG</sequence>
<feature type="region of interest" description="Disordered" evidence="1">
    <location>
        <begin position="1"/>
        <end position="90"/>
    </location>
</feature>
<reference evidence="2 3" key="1">
    <citation type="submission" date="2020-04" db="EMBL/GenBank/DDBJ databases">
        <title>Sequencing and Assembly of C. fimi.</title>
        <authorList>
            <person name="Ramsey A.R."/>
        </authorList>
    </citation>
    <scope>NUCLEOTIDE SEQUENCE [LARGE SCALE GENOMIC DNA]</scope>
    <source>
        <strain evidence="2 3">SB</strain>
    </source>
</reference>
<dbReference type="AlphaFoldDB" id="A0A7Y0QIX0"/>
<evidence type="ECO:0000313" key="3">
    <source>
        <dbReference type="Proteomes" id="UP000562124"/>
    </source>
</evidence>
<name>A0A7Y0QIX0_CELFI</name>
<dbReference type="EMBL" id="JABCJJ010000016">
    <property type="protein sequence ID" value="NMR20747.1"/>
    <property type="molecule type" value="Genomic_DNA"/>
</dbReference>
<organism evidence="2 3">
    <name type="scientific">Cellulomonas fimi</name>
    <dbReference type="NCBI Taxonomy" id="1708"/>
    <lineage>
        <taxon>Bacteria</taxon>
        <taxon>Bacillati</taxon>
        <taxon>Actinomycetota</taxon>
        <taxon>Actinomycetes</taxon>
        <taxon>Micrococcales</taxon>
        <taxon>Cellulomonadaceae</taxon>
        <taxon>Cellulomonas</taxon>
    </lineage>
</organism>
<keyword evidence="3" id="KW-1185">Reference proteome</keyword>
<dbReference type="RefSeq" id="WP_169325121.1">
    <property type="nucleotide sequence ID" value="NZ_JABCJJ010000016.1"/>
</dbReference>
<protein>
    <submittedName>
        <fullName evidence="2">Uncharacterized protein</fullName>
    </submittedName>
</protein>
<evidence type="ECO:0000256" key="1">
    <source>
        <dbReference type="SAM" id="MobiDB-lite"/>
    </source>
</evidence>
<feature type="compositionally biased region" description="Low complexity" evidence="1">
    <location>
        <begin position="25"/>
        <end position="68"/>
    </location>
</feature>
<evidence type="ECO:0000313" key="2">
    <source>
        <dbReference type="EMBL" id="NMR20747.1"/>
    </source>
</evidence>
<feature type="region of interest" description="Disordered" evidence="1">
    <location>
        <begin position="261"/>
        <end position="289"/>
    </location>
</feature>